<dbReference type="InParanoid" id="Q023F9"/>
<dbReference type="AlphaFoldDB" id="Q023F9"/>
<evidence type="ECO:0000259" key="2">
    <source>
        <dbReference type="Pfam" id="PF13478"/>
    </source>
</evidence>
<dbReference type="Pfam" id="PF13478">
    <property type="entry name" value="XdhC_C"/>
    <property type="match status" value="1"/>
</dbReference>
<dbReference type="PANTHER" id="PTHR30388">
    <property type="entry name" value="ALDEHYDE OXIDOREDUCTASE MOLYBDENUM COFACTOR ASSEMBLY PROTEIN"/>
    <property type="match status" value="1"/>
</dbReference>
<sequence>MDIFEELVRLRNLGQKCALATIVEVRGSIPSFESAKILVREDGSMIGTIGGGCVEAEVWNAAREVIQAEKPKHLNFNLGQDAAYDNGLICGGQLDVFVEPIMPVPHAFIFGAGHISKSLSKVATLAGFNSVVIDNRDTFANHERFPEAVAVHAEEYEEVFPRLAINETSYIVIVTRGHRDDMRVLQLAIATPARYISMIGSKRKVLNVIRELEKQGIAREAFERIHAPMGLDIGAISPEEIAISVTAEMIAVRRNAGSNWRALSLSVFDRTERTGVSK</sequence>
<dbReference type="PANTHER" id="PTHR30388:SF6">
    <property type="entry name" value="XANTHINE DEHYDROGENASE SUBUNIT A-RELATED"/>
    <property type="match status" value="1"/>
</dbReference>
<name>Q023F9_SOLUE</name>
<feature type="domain" description="XdhC Rossmann" evidence="2">
    <location>
        <begin position="108"/>
        <end position="249"/>
    </location>
</feature>
<dbReference type="EMBL" id="CP000473">
    <property type="protein sequence ID" value="ABJ83887.1"/>
    <property type="molecule type" value="Genomic_DNA"/>
</dbReference>
<dbReference type="Gene3D" id="3.40.50.720">
    <property type="entry name" value="NAD(P)-binding Rossmann-like Domain"/>
    <property type="match status" value="1"/>
</dbReference>
<feature type="domain" description="XdhC- CoxI" evidence="1">
    <location>
        <begin position="12"/>
        <end position="76"/>
    </location>
</feature>
<dbReference type="Pfam" id="PF02625">
    <property type="entry name" value="XdhC_CoxI"/>
    <property type="match status" value="1"/>
</dbReference>
<dbReference type="OrthoDB" id="9773039at2"/>
<evidence type="ECO:0008006" key="4">
    <source>
        <dbReference type="Google" id="ProtNLM"/>
    </source>
</evidence>
<evidence type="ECO:0000259" key="1">
    <source>
        <dbReference type="Pfam" id="PF02625"/>
    </source>
</evidence>
<dbReference type="InterPro" id="IPR003777">
    <property type="entry name" value="XdhC_CoxI"/>
</dbReference>
<dbReference type="KEGG" id="sus:Acid_2901"/>
<dbReference type="InterPro" id="IPR052698">
    <property type="entry name" value="MoCofactor_Util/Proc"/>
</dbReference>
<gene>
    <name evidence="3" type="ordered locus">Acid_2901</name>
</gene>
<reference evidence="3" key="1">
    <citation type="submission" date="2006-10" db="EMBL/GenBank/DDBJ databases">
        <title>Complete sequence of Solibacter usitatus Ellin6076.</title>
        <authorList>
            <consortium name="US DOE Joint Genome Institute"/>
            <person name="Copeland A."/>
            <person name="Lucas S."/>
            <person name="Lapidus A."/>
            <person name="Barry K."/>
            <person name="Detter J.C."/>
            <person name="Glavina del Rio T."/>
            <person name="Hammon N."/>
            <person name="Israni S."/>
            <person name="Dalin E."/>
            <person name="Tice H."/>
            <person name="Pitluck S."/>
            <person name="Thompson L.S."/>
            <person name="Brettin T."/>
            <person name="Bruce D."/>
            <person name="Han C."/>
            <person name="Tapia R."/>
            <person name="Gilna P."/>
            <person name="Schmutz J."/>
            <person name="Larimer F."/>
            <person name="Land M."/>
            <person name="Hauser L."/>
            <person name="Kyrpides N."/>
            <person name="Mikhailova N."/>
            <person name="Janssen P.H."/>
            <person name="Kuske C.R."/>
            <person name="Richardson P."/>
        </authorList>
    </citation>
    <scope>NUCLEOTIDE SEQUENCE</scope>
    <source>
        <strain evidence="3">Ellin6076</strain>
    </source>
</reference>
<dbReference type="HOGENOM" id="CLU_041115_4_1_0"/>
<evidence type="ECO:0000313" key="3">
    <source>
        <dbReference type="EMBL" id="ABJ83887.1"/>
    </source>
</evidence>
<dbReference type="FunCoup" id="Q023F9">
    <property type="interactions" value="76"/>
</dbReference>
<organism evidence="3">
    <name type="scientific">Solibacter usitatus (strain Ellin6076)</name>
    <dbReference type="NCBI Taxonomy" id="234267"/>
    <lineage>
        <taxon>Bacteria</taxon>
        <taxon>Pseudomonadati</taxon>
        <taxon>Acidobacteriota</taxon>
        <taxon>Terriglobia</taxon>
        <taxon>Bryobacterales</taxon>
        <taxon>Solibacteraceae</taxon>
        <taxon>Candidatus Solibacter</taxon>
    </lineage>
</organism>
<dbReference type="InterPro" id="IPR027051">
    <property type="entry name" value="XdhC_Rossmann_dom"/>
</dbReference>
<dbReference type="eggNOG" id="COG1975">
    <property type="taxonomic scope" value="Bacteria"/>
</dbReference>
<dbReference type="STRING" id="234267.Acid_2901"/>
<accession>Q023F9</accession>
<protein>
    <recommendedName>
        <fullName evidence="4">Xanthine dehydrogenase</fullName>
    </recommendedName>
</protein>
<proteinExistence type="predicted"/>